<dbReference type="AlphaFoldDB" id="A0A9P9BTP4"/>
<reference evidence="7" key="1">
    <citation type="journal article" date="2021" name="Nat. Commun.">
        <title>Genetic determinants of endophytism in the Arabidopsis root mycobiome.</title>
        <authorList>
            <person name="Mesny F."/>
            <person name="Miyauchi S."/>
            <person name="Thiergart T."/>
            <person name="Pickel B."/>
            <person name="Atanasova L."/>
            <person name="Karlsson M."/>
            <person name="Huettel B."/>
            <person name="Barry K.W."/>
            <person name="Haridas S."/>
            <person name="Chen C."/>
            <person name="Bauer D."/>
            <person name="Andreopoulos W."/>
            <person name="Pangilinan J."/>
            <person name="LaButti K."/>
            <person name="Riley R."/>
            <person name="Lipzen A."/>
            <person name="Clum A."/>
            <person name="Drula E."/>
            <person name="Henrissat B."/>
            <person name="Kohler A."/>
            <person name="Grigoriev I.V."/>
            <person name="Martin F.M."/>
            <person name="Hacquard S."/>
        </authorList>
    </citation>
    <scope>NUCLEOTIDE SEQUENCE</scope>
    <source>
        <strain evidence="7">MPI-CAGE-CH-0230</strain>
    </source>
</reference>
<protein>
    <submittedName>
        <fullName evidence="7">FAD binding domain-containing protein</fullName>
    </submittedName>
</protein>
<organism evidence="7 8">
    <name type="scientific">Microdochium trichocladiopsis</name>
    <dbReference type="NCBI Taxonomy" id="1682393"/>
    <lineage>
        <taxon>Eukaryota</taxon>
        <taxon>Fungi</taxon>
        <taxon>Dikarya</taxon>
        <taxon>Ascomycota</taxon>
        <taxon>Pezizomycotina</taxon>
        <taxon>Sordariomycetes</taxon>
        <taxon>Xylariomycetidae</taxon>
        <taxon>Xylariales</taxon>
        <taxon>Microdochiaceae</taxon>
        <taxon>Microdochium</taxon>
    </lineage>
</organism>
<dbReference type="InterPro" id="IPR050416">
    <property type="entry name" value="FAD-linked_Oxidoreductase"/>
</dbReference>
<dbReference type="InterPro" id="IPR012951">
    <property type="entry name" value="BBE"/>
</dbReference>
<dbReference type="Gene3D" id="3.30.465.10">
    <property type="match status" value="2"/>
</dbReference>
<dbReference type="RefSeq" id="XP_046018251.1">
    <property type="nucleotide sequence ID" value="XM_046157808.1"/>
</dbReference>
<gene>
    <name evidence="7" type="ORF">B0I36DRAFT_357534</name>
</gene>
<dbReference type="InterPro" id="IPR016169">
    <property type="entry name" value="FAD-bd_PCMH_sub2"/>
</dbReference>
<dbReference type="Pfam" id="PF08031">
    <property type="entry name" value="BBE"/>
    <property type="match status" value="1"/>
</dbReference>
<dbReference type="InterPro" id="IPR006094">
    <property type="entry name" value="Oxid_FAD_bind_N"/>
</dbReference>
<dbReference type="InterPro" id="IPR036318">
    <property type="entry name" value="FAD-bd_PCMH-like_sf"/>
</dbReference>
<keyword evidence="8" id="KW-1185">Reference proteome</keyword>
<evidence type="ECO:0000256" key="3">
    <source>
        <dbReference type="ARBA" id="ARBA00022630"/>
    </source>
</evidence>
<sequence length="554" mass="60468">MFKTDGSLKPGQDFVFTVGGRLVKVTPIGAVCHDPTYDETKCAELQASWDNVATHYESTSSLMTSYSTGETCDPFTPRESPCTMGNYSAYTIDAVTTSDIIAGLSFARATNIRLVIRNTAHDFWGRSAGHGSLAVRMARFKSYEVLPEYRGDAHYYSGPAFKMGAGLLGFEAQAALEPHGLVMVAGYCPSVGPAGGYVQGGGHSPLSGHFGMAADQTLEYEVVTAAGSLVKASRTENSDLFFALNGGGAGNWAIVVSMTVRVYPMLPMTAAQLFIPRDAVAAATATGNSTVEEEEEEDKFWAMVDKFYSLIPALTAQGVYITYAFGPQHFGFFPLSAYNRTKAEVEAMLRPFTEYLDSQGIVPALFTITESPSYSQHVAQSFAASQPTKEWPSGGRMIPTELLLDPARRAQLVAVMRRIVGAGALTSSTSVSPLDRVGNPTSLNPAWRQSSALVIMTWPWENGQKEKMRGKVDMFARELSPLLIQVAPESGSYSNEADIFMPEWQWELYGEHWERLSRIKRAWDPEGLFYSAHTPGAERYHIDDAGRLCEGAAW</sequence>
<dbReference type="EMBL" id="JAGTJQ010000001">
    <property type="protein sequence ID" value="KAH7040196.1"/>
    <property type="molecule type" value="Genomic_DNA"/>
</dbReference>
<evidence type="ECO:0000256" key="4">
    <source>
        <dbReference type="ARBA" id="ARBA00022827"/>
    </source>
</evidence>
<name>A0A9P9BTP4_9PEZI</name>
<accession>A0A9P9BTP4</accession>
<dbReference type="GO" id="GO:0016491">
    <property type="term" value="F:oxidoreductase activity"/>
    <property type="evidence" value="ECO:0007669"/>
    <property type="project" value="UniProtKB-KW"/>
</dbReference>
<comment type="cofactor">
    <cofactor evidence="1">
        <name>FAD</name>
        <dbReference type="ChEBI" id="CHEBI:57692"/>
    </cofactor>
</comment>
<dbReference type="Proteomes" id="UP000756346">
    <property type="component" value="Unassembled WGS sequence"/>
</dbReference>
<evidence type="ECO:0000259" key="6">
    <source>
        <dbReference type="PROSITE" id="PS51387"/>
    </source>
</evidence>
<proteinExistence type="inferred from homology"/>
<dbReference type="PANTHER" id="PTHR42973:SF39">
    <property type="entry name" value="FAD-BINDING PCMH-TYPE DOMAIN-CONTAINING PROTEIN"/>
    <property type="match status" value="1"/>
</dbReference>
<evidence type="ECO:0000313" key="7">
    <source>
        <dbReference type="EMBL" id="KAH7040196.1"/>
    </source>
</evidence>
<dbReference type="GO" id="GO:0071949">
    <property type="term" value="F:FAD binding"/>
    <property type="evidence" value="ECO:0007669"/>
    <property type="project" value="InterPro"/>
</dbReference>
<keyword evidence="3" id="KW-0285">Flavoprotein</keyword>
<evidence type="ECO:0000256" key="5">
    <source>
        <dbReference type="ARBA" id="ARBA00023002"/>
    </source>
</evidence>
<dbReference type="Pfam" id="PF01565">
    <property type="entry name" value="FAD_binding_4"/>
    <property type="match status" value="1"/>
</dbReference>
<comment type="similarity">
    <text evidence="2">Belongs to the oxygen-dependent FAD-linked oxidoreductase family.</text>
</comment>
<dbReference type="OrthoDB" id="9983560at2759"/>
<dbReference type="InterPro" id="IPR016166">
    <property type="entry name" value="FAD-bd_PCMH"/>
</dbReference>
<keyword evidence="4" id="KW-0274">FAD</keyword>
<dbReference type="SUPFAM" id="SSF56176">
    <property type="entry name" value="FAD-binding/transporter-associated domain-like"/>
    <property type="match status" value="1"/>
</dbReference>
<dbReference type="PANTHER" id="PTHR42973">
    <property type="entry name" value="BINDING OXIDOREDUCTASE, PUTATIVE (AFU_ORTHOLOGUE AFUA_1G17690)-RELATED"/>
    <property type="match status" value="1"/>
</dbReference>
<feature type="domain" description="FAD-binding PCMH-type" evidence="6">
    <location>
        <begin position="84"/>
        <end position="265"/>
    </location>
</feature>
<evidence type="ECO:0000256" key="2">
    <source>
        <dbReference type="ARBA" id="ARBA00005466"/>
    </source>
</evidence>
<keyword evidence="5" id="KW-0560">Oxidoreductase</keyword>
<evidence type="ECO:0000313" key="8">
    <source>
        <dbReference type="Proteomes" id="UP000756346"/>
    </source>
</evidence>
<comment type="caution">
    <text evidence="7">The sequence shown here is derived from an EMBL/GenBank/DDBJ whole genome shotgun (WGS) entry which is preliminary data.</text>
</comment>
<dbReference type="PROSITE" id="PS51387">
    <property type="entry name" value="FAD_PCMH"/>
    <property type="match status" value="1"/>
</dbReference>
<dbReference type="GeneID" id="70187354"/>
<evidence type="ECO:0000256" key="1">
    <source>
        <dbReference type="ARBA" id="ARBA00001974"/>
    </source>
</evidence>